<name>A0ABS4DMT4_9GAMM</name>
<keyword evidence="4" id="KW-0407">Ion channel</keyword>
<dbReference type="InterPro" id="IPR003148">
    <property type="entry name" value="RCK_N"/>
</dbReference>
<feature type="transmembrane region" description="Helical" evidence="2">
    <location>
        <begin position="21"/>
        <end position="43"/>
    </location>
</feature>
<gene>
    <name evidence="4" type="primary">kch</name>
    <name evidence="4" type="ORF">J7I44_08645</name>
</gene>
<keyword evidence="2" id="KW-1133">Transmembrane helix</keyword>
<evidence type="ECO:0000313" key="5">
    <source>
        <dbReference type="Proteomes" id="UP000823790"/>
    </source>
</evidence>
<dbReference type="Gene3D" id="3.40.50.720">
    <property type="entry name" value="NAD(P)-binding Rossmann-like Domain"/>
    <property type="match status" value="1"/>
</dbReference>
<dbReference type="PROSITE" id="PS51201">
    <property type="entry name" value="RCK_N"/>
    <property type="match status" value="1"/>
</dbReference>
<protein>
    <submittedName>
        <fullName evidence="4">Voltage-gated potassium channel protein</fullName>
    </submittedName>
</protein>
<dbReference type="InterPro" id="IPR013099">
    <property type="entry name" value="K_chnl_dom"/>
</dbReference>
<keyword evidence="2" id="KW-0472">Membrane</keyword>
<feature type="domain" description="RCK N-terminal" evidence="3">
    <location>
        <begin position="250"/>
        <end position="364"/>
    </location>
</feature>
<dbReference type="RefSeq" id="WP_209619024.1">
    <property type="nucleotide sequence ID" value="NZ_JAGJRS010000017.1"/>
</dbReference>
<feature type="transmembrane region" description="Helical" evidence="2">
    <location>
        <begin position="207"/>
        <end position="232"/>
    </location>
</feature>
<evidence type="ECO:0000256" key="2">
    <source>
        <dbReference type="SAM" id="Phobius"/>
    </source>
</evidence>
<evidence type="ECO:0000259" key="3">
    <source>
        <dbReference type="PROSITE" id="PS51201"/>
    </source>
</evidence>
<dbReference type="InterPro" id="IPR050721">
    <property type="entry name" value="Trk_Ktr_HKT_K-transport"/>
</dbReference>
<dbReference type="Pfam" id="PF02254">
    <property type="entry name" value="TrkA_N"/>
    <property type="match status" value="1"/>
</dbReference>
<dbReference type="InterPro" id="IPR036291">
    <property type="entry name" value="NAD(P)-bd_dom_sf"/>
</dbReference>
<dbReference type="SUPFAM" id="SSF81324">
    <property type="entry name" value="Voltage-gated potassium channels"/>
    <property type="match status" value="1"/>
</dbReference>
<proteinExistence type="predicted"/>
<comment type="caution">
    <text evidence="4">The sequence shown here is derived from an EMBL/GenBank/DDBJ whole genome shotgun (WGS) entry which is preliminary data.</text>
</comment>
<dbReference type="PANTHER" id="PTHR43833">
    <property type="entry name" value="POTASSIUM CHANNEL PROTEIN 2-RELATED-RELATED"/>
    <property type="match status" value="1"/>
</dbReference>
<reference evidence="4 5" key="1">
    <citation type="submission" date="2021-04" db="EMBL/GenBank/DDBJ databases">
        <authorList>
            <person name="Huq M.A."/>
        </authorList>
    </citation>
    <scope>NUCLEOTIDE SEQUENCE [LARGE SCALE GENOMIC DNA]</scope>
    <source>
        <strain evidence="4 5">MAH-13</strain>
    </source>
</reference>
<dbReference type="GO" id="GO:0034220">
    <property type="term" value="P:monoatomic ion transmembrane transport"/>
    <property type="evidence" value="ECO:0007669"/>
    <property type="project" value="UniProtKB-KW"/>
</dbReference>
<organism evidence="4 5">
    <name type="scientific">Frateuria flava</name>
    <dbReference type="NCBI Taxonomy" id="2821489"/>
    <lineage>
        <taxon>Bacteria</taxon>
        <taxon>Pseudomonadati</taxon>
        <taxon>Pseudomonadota</taxon>
        <taxon>Gammaproteobacteria</taxon>
        <taxon>Lysobacterales</taxon>
        <taxon>Rhodanobacteraceae</taxon>
        <taxon>Frateuria</taxon>
    </lineage>
</organism>
<dbReference type="Pfam" id="PF07885">
    <property type="entry name" value="Ion_trans_2"/>
    <property type="match status" value="1"/>
</dbReference>
<keyword evidence="4" id="KW-0406">Ion transport</keyword>
<feature type="transmembrane region" description="Helical" evidence="2">
    <location>
        <begin position="147"/>
        <end position="169"/>
    </location>
</feature>
<feature type="transmembrane region" description="Helical" evidence="2">
    <location>
        <begin position="175"/>
        <end position="195"/>
    </location>
</feature>
<dbReference type="Proteomes" id="UP000823790">
    <property type="component" value="Unassembled WGS sequence"/>
</dbReference>
<evidence type="ECO:0000256" key="1">
    <source>
        <dbReference type="ARBA" id="ARBA00004651"/>
    </source>
</evidence>
<dbReference type="PANTHER" id="PTHR43833:SF11">
    <property type="entry name" value="VOLTAGE-GATED POTASSIUM CHANNEL KCH"/>
    <property type="match status" value="1"/>
</dbReference>
<sequence>MKLVPAQRLRAQWHRLLLKSAARYWFPHAPLALLLALGGLQLLQMDFGTHWPSRAVALFSLDAQLKTRLLPPLLIGGGMLVMALGLLWRSRLAWTMALLLELVGATSLLASGTAGHGWALLAYFGVVTVALLAAWRHFDRSSMAAGTLFAFTSVAMLLAYATFGALYLGGDFRPAIGDLVTALYFAMVTMSTVGYGDITPQTSEAKLFTVSVIVLGVAVFATSLTAVIAPMVSRSLKRIVDRGGSRMKRENHFVVIGNTPLAINTWREMARRGRPVTRLLRESPEAADLHGADLVVGDPSDLNVLREAGAHRAEAVLAMHADDSENAFVVLAVKELAGTARTVAAVNDARHLSRVKLVQPDVVIAPQVLGGELLAMLLSGEPVTPEFVMQRVFQQGADAPSGAHAKG</sequence>
<keyword evidence="2" id="KW-0812">Transmembrane</keyword>
<evidence type="ECO:0000313" key="4">
    <source>
        <dbReference type="EMBL" id="MBP1474367.1"/>
    </source>
</evidence>
<feature type="transmembrane region" description="Helical" evidence="2">
    <location>
        <begin position="69"/>
        <end position="87"/>
    </location>
</feature>
<accession>A0ABS4DMT4</accession>
<dbReference type="NCBIfam" id="NF007828">
    <property type="entry name" value="PRK10537.1"/>
    <property type="match status" value="1"/>
</dbReference>
<keyword evidence="5" id="KW-1185">Reference proteome</keyword>
<comment type="subcellular location">
    <subcellularLocation>
        <location evidence="1">Cell membrane</location>
        <topology evidence="1">Multi-pass membrane protein</topology>
    </subcellularLocation>
</comment>
<dbReference type="EMBL" id="JAGJRS010000017">
    <property type="protein sequence ID" value="MBP1474367.1"/>
    <property type="molecule type" value="Genomic_DNA"/>
</dbReference>
<feature type="transmembrane region" description="Helical" evidence="2">
    <location>
        <begin position="92"/>
        <end position="110"/>
    </location>
</feature>
<keyword evidence="4" id="KW-0813">Transport</keyword>
<dbReference type="Gene3D" id="1.10.287.70">
    <property type="match status" value="1"/>
</dbReference>
<dbReference type="SUPFAM" id="SSF51735">
    <property type="entry name" value="NAD(P)-binding Rossmann-fold domains"/>
    <property type="match status" value="1"/>
</dbReference>
<feature type="transmembrane region" description="Helical" evidence="2">
    <location>
        <begin position="116"/>
        <end position="135"/>
    </location>
</feature>